<evidence type="ECO:0000256" key="4">
    <source>
        <dbReference type="SAM" id="MobiDB-lite"/>
    </source>
</evidence>
<dbReference type="OrthoDB" id="8004517at2"/>
<evidence type="ECO:0000256" key="2">
    <source>
        <dbReference type="ARBA" id="ARBA00023125"/>
    </source>
</evidence>
<sequence length="392" mass="43736">MPDNGPSRAAPPPGSEGQRAEESKTTGIERRRFPREEKPPEPLPPPSVLKPLRFTTREFEPARQFSAWQAYMAPLVDVRLPDSAPPQPGFIADHAAWNLGGMLVVQQTAPAHSFLRLEAKVRSSLMDHWHVMVVRSGRTWTEVDGRVCHGEAGKVELRTLGHPFRGRSTDAQILSLYLPRELLYLTSTEIKNNTTLSGTRTTLLIDYLDGLEEKLAQLSETDLPHVVQTVRDMILTCVSPSAADHPSAELPSSPPLKERVFRFVQANLTADDLTTERICRELGVSRTRLYQAFERDGGVHHYIQRRRLLSAHAALSDAANRQQIIDIAFAAGFSSAAHFSRAFSKEFGYTPREARHIVVPSYLGQAVEPVSGVEGADSFDKWLRSLGHRNRD</sequence>
<dbReference type="SMART" id="SM00342">
    <property type="entry name" value="HTH_ARAC"/>
    <property type="match status" value="1"/>
</dbReference>
<dbReference type="InterPro" id="IPR050204">
    <property type="entry name" value="AraC_XylS_family_regulators"/>
</dbReference>
<evidence type="ECO:0000313" key="7">
    <source>
        <dbReference type="Proteomes" id="UP000254939"/>
    </source>
</evidence>
<evidence type="ECO:0000259" key="5">
    <source>
        <dbReference type="PROSITE" id="PS01124"/>
    </source>
</evidence>
<dbReference type="InterPro" id="IPR018060">
    <property type="entry name" value="HTH_AraC"/>
</dbReference>
<dbReference type="Proteomes" id="UP000254939">
    <property type="component" value="Unassembled WGS sequence"/>
</dbReference>
<comment type="caution">
    <text evidence="6">The sequence shown here is derived from an EMBL/GenBank/DDBJ whole genome shotgun (WGS) entry which is preliminary data.</text>
</comment>
<keyword evidence="3" id="KW-0804">Transcription</keyword>
<accession>A0A370KLL2</accession>
<reference evidence="6 7" key="1">
    <citation type="submission" date="2017-03" db="EMBL/GenBank/DDBJ databases">
        <title>Genome analysis of Rhizobial strains effectives or ineffectives for nitrogen fixation isolated from bean seeds.</title>
        <authorList>
            <person name="Peralta H."/>
            <person name="Aguilar-Vera A."/>
            <person name="Mora Y."/>
            <person name="Vargas-Lagunas C."/>
            <person name="Girard L."/>
            <person name="Mora J."/>
        </authorList>
    </citation>
    <scope>NUCLEOTIDE SEQUENCE [LARGE SCALE GENOMIC DNA]</scope>
    <source>
        <strain evidence="6 7">CCGM3</strain>
    </source>
</reference>
<dbReference type="PROSITE" id="PS00041">
    <property type="entry name" value="HTH_ARAC_FAMILY_1"/>
    <property type="match status" value="1"/>
</dbReference>
<evidence type="ECO:0000313" key="6">
    <source>
        <dbReference type="EMBL" id="RDJ07888.1"/>
    </source>
</evidence>
<dbReference type="PANTHER" id="PTHR46796:SF6">
    <property type="entry name" value="ARAC SUBFAMILY"/>
    <property type="match status" value="1"/>
</dbReference>
<evidence type="ECO:0000256" key="3">
    <source>
        <dbReference type="ARBA" id="ARBA00023163"/>
    </source>
</evidence>
<feature type="region of interest" description="Disordered" evidence="4">
    <location>
        <begin position="1"/>
        <end position="50"/>
    </location>
</feature>
<dbReference type="GO" id="GO:0003700">
    <property type="term" value="F:DNA-binding transcription factor activity"/>
    <property type="evidence" value="ECO:0007669"/>
    <property type="project" value="InterPro"/>
</dbReference>
<feature type="domain" description="HTH araC/xylS-type" evidence="5">
    <location>
        <begin position="258"/>
        <end position="357"/>
    </location>
</feature>
<dbReference type="SUPFAM" id="SSF46689">
    <property type="entry name" value="Homeodomain-like"/>
    <property type="match status" value="1"/>
</dbReference>
<dbReference type="RefSeq" id="WP_114714651.1">
    <property type="nucleotide sequence ID" value="NZ_KZ857264.1"/>
</dbReference>
<keyword evidence="2" id="KW-0238">DNA-binding</keyword>
<dbReference type="Gene3D" id="1.10.10.60">
    <property type="entry name" value="Homeodomain-like"/>
    <property type="match status" value="1"/>
</dbReference>
<dbReference type="InterPro" id="IPR018062">
    <property type="entry name" value="HTH_AraC-typ_CS"/>
</dbReference>
<gene>
    <name evidence="6" type="ORF">B5K06_21360</name>
</gene>
<keyword evidence="1" id="KW-0805">Transcription regulation</keyword>
<name>A0A370KLL2_9HYPH</name>
<feature type="compositionally biased region" description="Basic and acidic residues" evidence="4">
    <location>
        <begin position="18"/>
        <end position="40"/>
    </location>
</feature>
<dbReference type="EMBL" id="NAAC01000022">
    <property type="protein sequence ID" value="RDJ07888.1"/>
    <property type="molecule type" value="Genomic_DNA"/>
</dbReference>
<dbReference type="Pfam" id="PF12833">
    <property type="entry name" value="HTH_18"/>
    <property type="match status" value="1"/>
</dbReference>
<dbReference type="PROSITE" id="PS01124">
    <property type="entry name" value="HTH_ARAC_FAMILY_2"/>
    <property type="match status" value="1"/>
</dbReference>
<proteinExistence type="predicted"/>
<dbReference type="InterPro" id="IPR020449">
    <property type="entry name" value="Tscrpt_reg_AraC-type_HTH"/>
</dbReference>
<organism evidence="6 7">
    <name type="scientific">Rhizobium grahamii</name>
    <dbReference type="NCBI Taxonomy" id="1120045"/>
    <lineage>
        <taxon>Bacteria</taxon>
        <taxon>Pseudomonadati</taxon>
        <taxon>Pseudomonadota</taxon>
        <taxon>Alphaproteobacteria</taxon>
        <taxon>Hyphomicrobiales</taxon>
        <taxon>Rhizobiaceae</taxon>
        <taxon>Rhizobium/Agrobacterium group</taxon>
        <taxon>Rhizobium</taxon>
    </lineage>
</organism>
<dbReference type="PRINTS" id="PR00032">
    <property type="entry name" value="HTHARAC"/>
</dbReference>
<dbReference type="AlphaFoldDB" id="A0A370KLL2"/>
<dbReference type="InterPro" id="IPR009057">
    <property type="entry name" value="Homeodomain-like_sf"/>
</dbReference>
<dbReference type="PANTHER" id="PTHR46796">
    <property type="entry name" value="HTH-TYPE TRANSCRIPTIONAL ACTIVATOR RHAS-RELATED"/>
    <property type="match status" value="1"/>
</dbReference>
<evidence type="ECO:0000256" key="1">
    <source>
        <dbReference type="ARBA" id="ARBA00023015"/>
    </source>
</evidence>
<dbReference type="GO" id="GO:0043565">
    <property type="term" value="F:sequence-specific DNA binding"/>
    <property type="evidence" value="ECO:0007669"/>
    <property type="project" value="InterPro"/>
</dbReference>
<protein>
    <submittedName>
        <fullName evidence="6">AraC family transcriptional regulator</fullName>
    </submittedName>
</protein>